<feature type="transmembrane region" description="Helical" evidence="7">
    <location>
        <begin position="92"/>
        <end position="117"/>
    </location>
</feature>
<keyword evidence="4 7" id="KW-0812">Transmembrane</keyword>
<gene>
    <name evidence="8" type="ORF">MSL71_47440</name>
</gene>
<dbReference type="RefSeq" id="WP_180146132.1">
    <property type="nucleotide sequence ID" value="NZ_CAADHO010000013.1"/>
</dbReference>
<name>A0A4V6ILZ5_9BACT</name>
<feature type="transmembrane region" description="Helical" evidence="7">
    <location>
        <begin position="226"/>
        <end position="245"/>
    </location>
</feature>
<comment type="subcellular location">
    <subcellularLocation>
        <location evidence="1">Cell membrane</location>
        <topology evidence="1">Multi-pass membrane protein</topology>
    </subcellularLocation>
</comment>
<dbReference type="PANTHER" id="PTHR30106">
    <property type="entry name" value="INNER MEMBRANE PROTEIN YEIH-RELATED"/>
    <property type="match status" value="1"/>
</dbReference>
<dbReference type="NCBIfam" id="TIGR00698">
    <property type="entry name" value="YeiH family putative sulfate export transporter"/>
    <property type="match status" value="1"/>
</dbReference>
<feature type="transmembrane region" description="Helical" evidence="7">
    <location>
        <begin position="38"/>
        <end position="56"/>
    </location>
</feature>
<evidence type="ECO:0000256" key="4">
    <source>
        <dbReference type="ARBA" id="ARBA00022692"/>
    </source>
</evidence>
<dbReference type="InterPro" id="IPR018383">
    <property type="entry name" value="UPF0324_pro"/>
</dbReference>
<keyword evidence="9" id="KW-1185">Reference proteome</keyword>
<dbReference type="InterPro" id="IPR004630">
    <property type="entry name" value="UPF0324_YeiH-like"/>
</dbReference>
<feature type="transmembrane region" description="Helical" evidence="7">
    <location>
        <begin position="257"/>
        <end position="279"/>
    </location>
</feature>
<evidence type="ECO:0000256" key="2">
    <source>
        <dbReference type="ARBA" id="ARBA00007977"/>
    </source>
</evidence>
<feature type="transmembrane region" description="Helical" evidence="7">
    <location>
        <begin position="291"/>
        <end position="307"/>
    </location>
</feature>
<sequence length="344" mass="37105">MFFPAESRKDAMNGLLFVTLFATTAIYCSEFPPIKRMGVSPLIIGIMLGMIYGNTLRMALPARWVPGIVFATRTLLKLGVILYGFRITFQDIAAVGTAGFAVSVTMATSTFLMGSFLGIKFFKLDYETAMLTSIGSSICGAAAVLATEPVLKSDAHKSAMAVSTVVLFGTLTMFLYPALYKAGFFDISEKLFGIYIGGTIHEVAHAVAAGNAISPEAASSAIIVKMLRVMLIAPFLIGISIWLGRRKGAEEGKRGKITIPWFAILFIVVAGINSMNVIPTPVVAFWNKLDLFILTMAMCALGIETNFSRIRGVGMKPVWLALILFGWLTIGGFGVTRLMSTLFA</sequence>
<evidence type="ECO:0000256" key="5">
    <source>
        <dbReference type="ARBA" id="ARBA00022989"/>
    </source>
</evidence>
<keyword evidence="5 7" id="KW-1133">Transmembrane helix</keyword>
<evidence type="ECO:0000313" key="9">
    <source>
        <dbReference type="Proteomes" id="UP000507962"/>
    </source>
</evidence>
<evidence type="ECO:0000256" key="7">
    <source>
        <dbReference type="SAM" id="Phobius"/>
    </source>
</evidence>
<comment type="similarity">
    <text evidence="2">Belongs to the UPF0324 family.</text>
</comment>
<protein>
    <submittedName>
        <fullName evidence="8">Uncharacterized protein</fullName>
    </submittedName>
</protein>
<evidence type="ECO:0000256" key="1">
    <source>
        <dbReference type="ARBA" id="ARBA00004651"/>
    </source>
</evidence>
<accession>A0A4V6ILZ5</accession>
<reference evidence="8 9" key="1">
    <citation type="submission" date="2019-03" db="EMBL/GenBank/DDBJ databases">
        <authorList>
            <person name="Nijsse B."/>
        </authorList>
    </citation>
    <scope>NUCLEOTIDE SEQUENCE [LARGE SCALE GENOMIC DNA]</scope>
    <source>
        <strain evidence="8">Desulfoluna butyratoxydans MSL71</strain>
    </source>
</reference>
<proteinExistence type="inferred from homology"/>
<dbReference type="Pfam" id="PF03601">
    <property type="entry name" value="Cons_hypoth698"/>
    <property type="match status" value="1"/>
</dbReference>
<evidence type="ECO:0000256" key="3">
    <source>
        <dbReference type="ARBA" id="ARBA00022475"/>
    </source>
</evidence>
<evidence type="ECO:0000256" key="6">
    <source>
        <dbReference type="ARBA" id="ARBA00023136"/>
    </source>
</evidence>
<feature type="transmembrane region" description="Helical" evidence="7">
    <location>
        <begin position="159"/>
        <end position="179"/>
    </location>
</feature>
<keyword evidence="3" id="KW-1003">Cell membrane</keyword>
<feature type="transmembrane region" description="Helical" evidence="7">
    <location>
        <begin position="129"/>
        <end position="147"/>
    </location>
</feature>
<feature type="transmembrane region" description="Helical" evidence="7">
    <location>
        <begin position="68"/>
        <end position="86"/>
    </location>
</feature>
<dbReference type="AlphaFoldDB" id="A0A4V6ILZ5"/>
<dbReference type="GO" id="GO:0005886">
    <property type="term" value="C:plasma membrane"/>
    <property type="evidence" value="ECO:0007669"/>
    <property type="project" value="UniProtKB-SubCell"/>
</dbReference>
<keyword evidence="6 7" id="KW-0472">Membrane</keyword>
<organism evidence="8 9">
    <name type="scientific">Desulfoluna butyratoxydans</name>
    <dbReference type="NCBI Taxonomy" id="231438"/>
    <lineage>
        <taxon>Bacteria</taxon>
        <taxon>Pseudomonadati</taxon>
        <taxon>Thermodesulfobacteriota</taxon>
        <taxon>Desulfobacteria</taxon>
        <taxon>Desulfobacterales</taxon>
        <taxon>Desulfolunaceae</taxon>
        <taxon>Desulfoluna</taxon>
    </lineage>
</organism>
<dbReference type="PANTHER" id="PTHR30106:SF2">
    <property type="entry name" value="UPF0324 INNER MEMBRANE PROTEIN YEIH"/>
    <property type="match status" value="1"/>
</dbReference>
<dbReference type="EMBL" id="CAADHO010000013">
    <property type="protein sequence ID" value="VFQ47058.1"/>
    <property type="molecule type" value="Genomic_DNA"/>
</dbReference>
<dbReference type="Proteomes" id="UP000507962">
    <property type="component" value="Unassembled WGS sequence"/>
</dbReference>
<feature type="transmembrane region" description="Helical" evidence="7">
    <location>
        <begin position="319"/>
        <end position="339"/>
    </location>
</feature>
<evidence type="ECO:0000313" key="8">
    <source>
        <dbReference type="EMBL" id="VFQ47058.1"/>
    </source>
</evidence>